<reference evidence="2" key="2">
    <citation type="submission" date="2023-06" db="EMBL/GenBank/DDBJ databases">
        <authorList>
            <person name="Ma L."/>
            <person name="Liu K.-W."/>
            <person name="Li Z."/>
            <person name="Hsiao Y.-Y."/>
            <person name="Qi Y."/>
            <person name="Fu T."/>
            <person name="Tang G."/>
            <person name="Zhang D."/>
            <person name="Sun W.-H."/>
            <person name="Liu D.-K."/>
            <person name="Li Y."/>
            <person name="Chen G.-Z."/>
            <person name="Liu X.-D."/>
            <person name="Liao X.-Y."/>
            <person name="Jiang Y.-T."/>
            <person name="Yu X."/>
            <person name="Hao Y."/>
            <person name="Huang J."/>
            <person name="Zhao X.-W."/>
            <person name="Ke S."/>
            <person name="Chen Y.-Y."/>
            <person name="Wu W.-L."/>
            <person name="Hsu J.-L."/>
            <person name="Lin Y.-F."/>
            <person name="Huang M.-D."/>
            <person name="Li C.-Y."/>
            <person name="Huang L."/>
            <person name="Wang Z.-W."/>
            <person name="Zhao X."/>
            <person name="Zhong W.-Y."/>
            <person name="Peng D.-H."/>
            <person name="Ahmad S."/>
            <person name="Lan S."/>
            <person name="Zhang J.-S."/>
            <person name="Tsai W.-C."/>
            <person name="Van De Peer Y."/>
            <person name="Liu Z.-J."/>
        </authorList>
    </citation>
    <scope>NUCLEOTIDE SEQUENCE</scope>
    <source>
        <strain evidence="2">CP</strain>
        <tissue evidence="2">Leaves</tissue>
    </source>
</reference>
<evidence type="ECO:0000313" key="3">
    <source>
        <dbReference type="Proteomes" id="UP001180020"/>
    </source>
</evidence>
<evidence type="ECO:0000313" key="2">
    <source>
        <dbReference type="EMBL" id="KAK1293110.1"/>
    </source>
</evidence>
<protein>
    <recommendedName>
        <fullName evidence="1">PORR domain-containing protein</fullName>
    </recommendedName>
</protein>
<accession>A0AAV9CWD4</accession>
<dbReference type="AlphaFoldDB" id="A0AAV9CWD4"/>
<sequence length="137" mass="16144">MVEVERLSHFRKDFDIKINLRELLLRHPGIFYVSTKGLTQTVILRESYSKGCLVEPDPIYDVRRKMLDLVLLGRRNSRELRLLEDEFKEKNNDIVLDRVVEGPRLGDWVIPILDKIIEHDSDGDTKNINDLQWDLTD</sequence>
<dbReference type="Pfam" id="PF11955">
    <property type="entry name" value="PORR"/>
    <property type="match status" value="1"/>
</dbReference>
<dbReference type="Proteomes" id="UP001180020">
    <property type="component" value="Unassembled WGS sequence"/>
</dbReference>
<dbReference type="PANTHER" id="PTHR31476">
    <property type="entry name" value="PROTEIN WHAT'S THIS FACTOR 1 HOMOLOG, CHLOROPLASTIC"/>
    <property type="match status" value="1"/>
</dbReference>
<dbReference type="InterPro" id="IPR021099">
    <property type="entry name" value="PORR_domain"/>
</dbReference>
<dbReference type="EMBL" id="JAUJYO010000017">
    <property type="protein sequence ID" value="KAK1293110.1"/>
    <property type="molecule type" value="Genomic_DNA"/>
</dbReference>
<dbReference type="InterPro" id="IPR045040">
    <property type="entry name" value="PORR_fam"/>
</dbReference>
<name>A0AAV9CWD4_ACOCL</name>
<comment type="caution">
    <text evidence="2">The sequence shown here is derived from an EMBL/GenBank/DDBJ whole genome shotgun (WGS) entry which is preliminary data.</text>
</comment>
<proteinExistence type="predicted"/>
<reference evidence="2" key="1">
    <citation type="journal article" date="2023" name="Nat. Commun.">
        <title>Diploid and tetraploid genomes of Acorus and the evolution of monocots.</title>
        <authorList>
            <person name="Ma L."/>
            <person name="Liu K.W."/>
            <person name="Li Z."/>
            <person name="Hsiao Y.Y."/>
            <person name="Qi Y."/>
            <person name="Fu T."/>
            <person name="Tang G.D."/>
            <person name="Zhang D."/>
            <person name="Sun W.H."/>
            <person name="Liu D.K."/>
            <person name="Li Y."/>
            <person name="Chen G.Z."/>
            <person name="Liu X.D."/>
            <person name="Liao X.Y."/>
            <person name="Jiang Y.T."/>
            <person name="Yu X."/>
            <person name="Hao Y."/>
            <person name="Huang J."/>
            <person name="Zhao X.W."/>
            <person name="Ke S."/>
            <person name="Chen Y.Y."/>
            <person name="Wu W.L."/>
            <person name="Hsu J.L."/>
            <person name="Lin Y.F."/>
            <person name="Huang M.D."/>
            <person name="Li C.Y."/>
            <person name="Huang L."/>
            <person name="Wang Z.W."/>
            <person name="Zhao X."/>
            <person name="Zhong W.Y."/>
            <person name="Peng D.H."/>
            <person name="Ahmad S."/>
            <person name="Lan S."/>
            <person name="Zhang J.S."/>
            <person name="Tsai W.C."/>
            <person name="Van de Peer Y."/>
            <person name="Liu Z.J."/>
        </authorList>
    </citation>
    <scope>NUCLEOTIDE SEQUENCE</scope>
    <source>
        <strain evidence="2">CP</strain>
    </source>
</reference>
<evidence type="ECO:0000259" key="1">
    <source>
        <dbReference type="Pfam" id="PF11955"/>
    </source>
</evidence>
<dbReference type="GO" id="GO:0003723">
    <property type="term" value="F:RNA binding"/>
    <property type="evidence" value="ECO:0007669"/>
    <property type="project" value="InterPro"/>
</dbReference>
<gene>
    <name evidence="2" type="ORF">QJS10_CPB17g01639</name>
</gene>
<dbReference type="PANTHER" id="PTHR31476:SF12">
    <property type="entry name" value="UBIQUITIN CARBOXYL-TERMINAL HYDROLASE FAMILY PROTEIN"/>
    <property type="match status" value="1"/>
</dbReference>
<organism evidence="2 3">
    <name type="scientific">Acorus calamus</name>
    <name type="common">Sweet flag</name>
    <dbReference type="NCBI Taxonomy" id="4465"/>
    <lineage>
        <taxon>Eukaryota</taxon>
        <taxon>Viridiplantae</taxon>
        <taxon>Streptophyta</taxon>
        <taxon>Embryophyta</taxon>
        <taxon>Tracheophyta</taxon>
        <taxon>Spermatophyta</taxon>
        <taxon>Magnoliopsida</taxon>
        <taxon>Liliopsida</taxon>
        <taxon>Acoraceae</taxon>
        <taxon>Acorus</taxon>
    </lineage>
</organism>
<keyword evidence="3" id="KW-1185">Reference proteome</keyword>
<feature type="domain" description="PORR" evidence="1">
    <location>
        <begin position="1"/>
        <end position="74"/>
    </location>
</feature>